<evidence type="ECO:0000313" key="3">
    <source>
        <dbReference type="EMBL" id="GMR36260.1"/>
    </source>
</evidence>
<dbReference type="InterPro" id="IPR019170">
    <property type="entry name" value="Meckelin"/>
</dbReference>
<dbReference type="AlphaFoldDB" id="A0AAN5CA29"/>
<protein>
    <recommendedName>
        <fullName evidence="2">4Fe-4S ferredoxin-type domain-containing protein</fullName>
    </recommendedName>
</protein>
<dbReference type="GO" id="GO:0060271">
    <property type="term" value="P:cilium assembly"/>
    <property type="evidence" value="ECO:0007669"/>
    <property type="project" value="InterPro"/>
</dbReference>
<dbReference type="PROSITE" id="PS51379">
    <property type="entry name" value="4FE4S_FER_2"/>
    <property type="match status" value="1"/>
</dbReference>
<keyword evidence="1" id="KW-0812">Transmembrane</keyword>
<keyword evidence="1" id="KW-0472">Membrane</keyword>
<dbReference type="GO" id="GO:0036038">
    <property type="term" value="C:MKS complex"/>
    <property type="evidence" value="ECO:0007669"/>
    <property type="project" value="InterPro"/>
</dbReference>
<feature type="transmembrane region" description="Helical" evidence="1">
    <location>
        <begin position="903"/>
        <end position="927"/>
    </location>
</feature>
<accession>A0AAN5CA29</accession>
<sequence length="954" mass="107175">MILVLLLVSSGLAQLLSNVLPTFPSGCNRTDYFDASHLHCFPCRNGSVPSSDSFTCICSNRQRLVEVTPGGPICQDCPPGTVPAPDGLSCIGCIGQTNCSTYCPPDSVAVYRKTDGSVPEVSGVECVRCAAGTSPDSAQERCEKCSDRSCLCTEDRSSPSCPSTLNIISSPSLSTIFLSSGDIVSNQINSTILISSARRCQLGSQVDCQALGNICVLQNYQRDVQTACTVFESISNVPPAMNQWAPNMPWLFYYSADAASELQREAVIDQLYKFTKDHHGELDILAARYTLNGSFLGLKEISDVSIQLCVESLVASKKTFTFGTRIRQACKLDVAELIRHEEPVFFDLYLRFTNTQGVKQMYPLPVVNENIRKTGGYPNREERSAQWILTRRFFLVDAWSLKEGETGNWTALRYASSIEINVEMVNTRDGKIYPPYVRIVYDEMRKNEVVPDREVDASFSIRYYTNPFRHDKDLEIAMAVLSSLTVLWSALRAYSWGRRAGKAVFDVATLIQFLLFECSFLGDVFLFVTTVTVCWLTFAYKAQTALFYMQLTDSQESTLMAYLISAASLKFVALLHRFVSLMLTETFFIDWERPKVLPRADLDRPASLDPIKYDGAKEQAVVIWRTYLVANEWNELQNYRKTSMAVQVLAMVFFLDFLHWKDLAIWQPGFEIDPISSSFASSRVSRLAVSLFFYFAIGFIQWLLNVFIVERILLDPFHNFIDLCSIANISVLSLSHPLYGFYIHGRSVHGWADTGMTEMNEFLQRERDNLVGMRGLESGGELQTYYVSLPLSFRKRYSELANGSSNEASGATARMQNVDPTTIQISSRARTHAAMNRFLQDMVEHSLPDVDYTIRERTLAEAALDIELSDSSSLGVFTRDHSESAFARCFVYGNEWAKLSFEALLFSIVFVYTSSVPLAAVVTYISAVSLRMLASMMFTNHLVKSSLVDHRFLI</sequence>
<keyword evidence="1" id="KW-1133">Transmembrane helix</keyword>
<dbReference type="Proteomes" id="UP001328107">
    <property type="component" value="Unassembled WGS sequence"/>
</dbReference>
<keyword evidence="4" id="KW-1185">Reference proteome</keyword>
<feature type="transmembrane region" description="Helical" evidence="1">
    <location>
        <begin position="559"/>
        <end position="579"/>
    </location>
</feature>
<dbReference type="PANTHER" id="PTHR21274">
    <property type="entry name" value="MECKELIN"/>
    <property type="match status" value="1"/>
</dbReference>
<comment type="caution">
    <text evidence="3">The sequence shown here is derived from an EMBL/GenBank/DDBJ whole genome shotgun (WGS) entry which is preliminary data.</text>
</comment>
<feature type="transmembrane region" description="Helical" evidence="1">
    <location>
        <begin position="514"/>
        <end position="539"/>
    </location>
</feature>
<organism evidence="3 4">
    <name type="scientific">Pristionchus mayeri</name>
    <dbReference type="NCBI Taxonomy" id="1317129"/>
    <lineage>
        <taxon>Eukaryota</taxon>
        <taxon>Metazoa</taxon>
        <taxon>Ecdysozoa</taxon>
        <taxon>Nematoda</taxon>
        <taxon>Chromadorea</taxon>
        <taxon>Rhabditida</taxon>
        <taxon>Rhabditina</taxon>
        <taxon>Diplogasteromorpha</taxon>
        <taxon>Diplogasteroidea</taxon>
        <taxon>Neodiplogasteridae</taxon>
        <taxon>Pristionchus</taxon>
    </lineage>
</organism>
<feature type="domain" description="4Fe-4S ferredoxin-type" evidence="2">
    <location>
        <begin position="81"/>
        <end position="113"/>
    </location>
</feature>
<proteinExistence type="predicted"/>
<evidence type="ECO:0000256" key="1">
    <source>
        <dbReference type="SAM" id="Phobius"/>
    </source>
</evidence>
<feature type="transmembrane region" description="Helical" evidence="1">
    <location>
        <begin position="687"/>
        <end position="708"/>
    </location>
</feature>
<gene>
    <name evidence="3" type="ORF">PMAYCL1PPCAC_06455</name>
</gene>
<dbReference type="InterPro" id="IPR017896">
    <property type="entry name" value="4Fe4S_Fe-S-bd"/>
</dbReference>
<dbReference type="PANTHER" id="PTHR21274:SF0">
    <property type="entry name" value="MECKELIN"/>
    <property type="match status" value="1"/>
</dbReference>
<reference evidence="4" key="1">
    <citation type="submission" date="2022-10" db="EMBL/GenBank/DDBJ databases">
        <title>Genome assembly of Pristionchus species.</title>
        <authorList>
            <person name="Yoshida K."/>
            <person name="Sommer R.J."/>
        </authorList>
    </citation>
    <scope>NUCLEOTIDE SEQUENCE [LARGE SCALE GENOMIC DNA]</scope>
    <source>
        <strain evidence="4">RS5460</strain>
    </source>
</reference>
<dbReference type="EMBL" id="BTRK01000002">
    <property type="protein sequence ID" value="GMR36260.1"/>
    <property type="molecule type" value="Genomic_DNA"/>
</dbReference>
<evidence type="ECO:0000259" key="2">
    <source>
        <dbReference type="PROSITE" id="PS51379"/>
    </source>
</evidence>
<evidence type="ECO:0000313" key="4">
    <source>
        <dbReference type="Proteomes" id="UP001328107"/>
    </source>
</evidence>
<feature type="transmembrane region" description="Helical" evidence="1">
    <location>
        <begin position="476"/>
        <end position="494"/>
    </location>
</feature>
<name>A0AAN5CA29_9BILA</name>
<dbReference type="Pfam" id="PF09773">
    <property type="entry name" value="Meckelin"/>
    <property type="match status" value="1"/>
</dbReference>